<evidence type="ECO:0000256" key="14">
    <source>
        <dbReference type="PROSITE-ProRule" id="PRU10141"/>
    </source>
</evidence>
<evidence type="ECO:0000256" key="9">
    <source>
        <dbReference type="ARBA" id="ARBA00022837"/>
    </source>
</evidence>
<accession>A0A7S1C0G2</accession>
<evidence type="ECO:0000256" key="6">
    <source>
        <dbReference type="ARBA" id="ARBA00022737"/>
    </source>
</evidence>
<evidence type="ECO:0000313" key="18">
    <source>
        <dbReference type="EMBL" id="CAD8903895.1"/>
    </source>
</evidence>
<comment type="catalytic activity">
    <reaction evidence="12">
        <text>L-threonyl-[protein] + ATP = O-phospho-L-threonyl-[protein] + ADP + H(+)</text>
        <dbReference type="Rhea" id="RHEA:46608"/>
        <dbReference type="Rhea" id="RHEA-COMP:11060"/>
        <dbReference type="Rhea" id="RHEA-COMP:11605"/>
        <dbReference type="ChEBI" id="CHEBI:15378"/>
        <dbReference type="ChEBI" id="CHEBI:30013"/>
        <dbReference type="ChEBI" id="CHEBI:30616"/>
        <dbReference type="ChEBI" id="CHEBI:61977"/>
        <dbReference type="ChEBI" id="CHEBI:456216"/>
        <dbReference type="EC" id="2.7.11.1"/>
    </reaction>
</comment>
<feature type="compositionally biased region" description="Basic and acidic residues" evidence="16">
    <location>
        <begin position="30"/>
        <end position="44"/>
    </location>
</feature>
<dbReference type="Pfam" id="PF00069">
    <property type="entry name" value="Pkinase"/>
    <property type="match status" value="1"/>
</dbReference>
<feature type="compositionally biased region" description="Basic and acidic residues" evidence="16">
    <location>
        <begin position="53"/>
        <end position="88"/>
    </location>
</feature>
<evidence type="ECO:0000256" key="7">
    <source>
        <dbReference type="ARBA" id="ARBA00022741"/>
    </source>
</evidence>
<keyword evidence="9" id="KW-0106">Calcium</keyword>
<evidence type="ECO:0000256" key="16">
    <source>
        <dbReference type="SAM" id="MobiDB-lite"/>
    </source>
</evidence>
<sequence>MGQDISIPVEIPIIGGKICNTNVTQTTSESYDKDDKQVKSKPSSDKSAGSRASVERRDTSGTKKEDAGTRKTDMEGDTGGEAKNETVTRRSSNVSEKSKRSSSRGKSPGRNRPPRPSNSNRRPLPLSETRRCGIKPSNSDTSEAPNRVGVDVRDRYEMDESEILGKGNYGVVYRGREIKTGVMYAIKSIEKSKLKNLAFVRREIAILKEVDHPNIIKLHEVFEDDHKLHLVMELCTGGELFDRIVAKTQSPEGHFSEYDAAEIVRSILKAIQYCHDELHICHRDLKPKNFLFLTNDEKSEIKIIDFGLSRHESMDTGGVMRTMVGTPHYVAPEVLRGSYTKSCDMWSIGIITFILLCGYPPFCGDNARQIFDSVLSAKFDFPSPDWDPISDNAKEFITNLLGEDPSLRMTAKDALENKWFNELGVIDKNTLPKLARGESDTFKMYLGMDQNKKSAFWEQLGLLNLDKRVGDVFNNIANELEDLKNKTNLM</sequence>
<evidence type="ECO:0000256" key="3">
    <source>
        <dbReference type="ARBA" id="ARBA00022527"/>
    </source>
</evidence>
<evidence type="ECO:0000256" key="10">
    <source>
        <dbReference type="ARBA" id="ARBA00022840"/>
    </source>
</evidence>
<feature type="compositionally biased region" description="Low complexity" evidence="16">
    <location>
        <begin position="117"/>
        <end position="127"/>
    </location>
</feature>
<dbReference type="GO" id="GO:0004674">
    <property type="term" value="F:protein serine/threonine kinase activity"/>
    <property type="evidence" value="ECO:0007669"/>
    <property type="project" value="UniProtKB-KW"/>
</dbReference>
<evidence type="ECO:0000256" key="4">
    <source>
        <dbReference type="ARBA" id="ARBA00022679"/>
    </source>
</evidence>
<gene>
    <name evidence="18" type="ORF">CHYS00102_LOCUS31115</name>
</gene>
<dbReference type="FunFam" id="1.10.510.10:FF:000571">
    <property type="entry name" value="Maternal embryonic leucine zipper kinase"/>
    <property type="match status" value="1"/>
</dbReference>
<dbReference type="Gene3D" id="1.10.510.10">
    <property type="entry name" value="Transferase(Phosphotransferase) domain 1"/>
    <property type="match status" value="1"/>
</dbReference>
<dbReference type="GO" id="GO:0005524">
    <property type="term" value="F:ATP binding"/>
    <property type="evidence" value="ECO:0007669"/>
    <property type="project" value="UniProtKB-UniRule"/>
</dbReference>
<dbReference type="SUPFAM" id="SSF56112">
    <property type="entry name" value="Protein kinase-like (PK-like)"/>
    <property type="match status" value="1"/>
</dbReference>
<organism evidence="18">
    <name type="scientific">Corethron hystrix</name>
    <dbReference type="NCBI Taxonomy" id="216773"/>
    <lineage>
        <taxon>Eukaryota</taxon>
        <taxon>Sar</taxon>
        <taxon>Stramenopiles</taxon>
        <taxon>Ochrophyta</taxon>
        <taxon>Bacillariophyta</taxon>
        <taxon>Coscinodiscophyceae</taxon>
        <taxon>Corethrophycidae</taxon>
        <taxon>Corethrales</taxon>
        <taxon>Corethraceae</taxon>
        <taxon>Corethron</taxon>
    </lineage>
</organism>
<evidence type="ECO:0000256" key="8">
    <source>
        <dbReference type="ARBA" id="ARBA00022777"/>
    </source>
</evidence>
<dbReference type="CDD" id="cd05117">
    <property type="entry name" value="STKc_CAMK"/>
    <property type="match status" value="1"/>
</dbReference>
<dbReference type="InterPro" id="IPR050205">
    <property type="entry name" value="CDPK_Ser/Thr_kinases"/>
</dbReference>
<feature type="compositionally biased region" description="Basic residues" evidence="16">
    <location>
        <begin position="100"/>
        <end position="113"/>
    </location>
</feature>
<feature type="domain" description="Protein kinase" evidence="17">
    <location>
        <begin position="158"/>
        <end position="420"/>
    </location>
</feature>
<dbReference type="PROSITE" id="PS00108">
    <property type="entry name" value="PROTEIN_KINASE_ST"/>
    <property type="match status" value="1"/>
</dbReference>
<feature type="binding site" evidence="14">
    <location>
        <position position="187"/>
    </location>
    <ligand>
        <name>ATP</name>
        <dbReference type="ChEBI" id="CHEBI:30616"/>
    </ligand>
</feature>
<dbReference type="InterPro" id="IPR011009">
    <property type="entry name" value="Kinase-like_dom_sf"/>
</dbReference>
<dbReference type="EC" id="2.7.11.1" evidence="2"/>
<evidence type="ECO:0000256" key="5">
    <source>
        <dbReference type="ARBA" id="ARBA00022723"/>
    </source>
</evidence>
<proteinExistence type="inferred from homology"/>
<dbReference type="SMART" id="SM00220">
    <property type="entry name" value="S_TKc"/>
    <property type="match status" value="1"/>
</dbReference>
<feature type="region of interest" description="Disordered" evidence="16">
    <location>
        <begin position="27"/>
        <end position="147"/>
    </location>
</feature>
<dbReference type="PROSITE" id="PS00107">
    <property type="entry name" value="PROTEIN_KINASE_ATP"/>
    <property type="match status" value="1"/>
</dbReference>
<dbReference type="GO" id="GO:0046872">
    <property type="term" value="F:metal ion binding"/>
    <property type="evidence" value="ECO:0007669"/>
    <property type="project" value="UniProtKB-KW"/>
</dbReference>
<dbReference type="AlphaFoldDB" id="A0A7S1C0G2"/>
<dbReference type="InterPro" id="IPR017441">
    <property type="entry name" value="Protein_kinase_ATP_BS"/>
</dbReference>
<evidence type="ECO:0000256" key="2">
    <source>
        <dbReference type="ARBA" id="ARBA00012513"/>
    </source>
</evidence>
<dbReference type="EMBL" id="HBFR01042559">
    <property type="protein sequence ID" value="CAD8903895.1"/>
    <property type="molecule type" value="Transcribed_RNA"/>
</dbReference>
<keyword evidence="5" id="KW-0479">Metal-binding</keyword>
<keyword evidence="10 14" id="KW-0067">ATP-binding</keyword>
<keyword evidence="4" id="KW-0808">Transferase</keyword>
<keyword evidence="3 15" id="KW-0723">Serine/threonine-protein kinase</keyword>
<dbReference type="InterPro" id="IPR008271">
    <property type="entry name" value="Ser/Thr_kinase_AS"/>
</dbReference>
<comment type="cofactor">
    <cofactor evidence="1">
        <name>Mg(2+)</name>
        <dbReference type="ChEBI" id="CHEBI:18420"/>
    </cofactor>
</comment>
<evidence type="ECO:0000259" key="17">
    <source>
        <dbReference type="PROSITE" id="PS50011"/>
    </source>
</evidence>
<evidence type="ECO:0000256" key="11">
    <source>
        <dbReference type="ARBA" id="ARBA00024334"/>
    </source>
</evidence>
<dbReference type="FunFam" id="3.30.200.20:FF:000315">
    <property type="entry name" value="Calcium-dependent protein kinase 3"/>
    <property type="match status" value="1"/>
</dbReference>
<dbReference type="PROSITE" id="PS50011">
    <property type="entry name" value="PROTEIN_KINASE_DOM"/>
    <property type="match status" value="1"/>
</dbReference>
<evidence type="ECO:0000256" key="15">
    <source>
        <dbReference type="RuleBase" id="RU000304"/>
    </source>
</evidence>
<dbReference type="Gene3D" id="3.30.200.20">
    <property type="entry name" value="Phosphorylase Kinase, domain 1"/>
    <property type="match status" value="1"/>
</dbReference>
<comment type="catalytic activity">
    <reaction evidence="13">
        <text>L-seryl-[protein] + ATP = O-phospho-L-seryl-[protein] + ADP + H(+)</text>
        <dbReference type="Rhea" id="RHEA:17989"/>
        <dbReference type="Rhea" id="RHEA-COMP:9863"/>
        <dbReference type="Rhea" id="RHEA-COMP:11604"/>
        <dbReference type="ChEBI" id="CHEBI:15378"/>
        <dbReference type="ChEBI" id="CHEBI:29999"/>
        <dbReference type="ChEBI" id="CHEBI:30616"/>
        <dbReference type="ChEBI" id="CHEBI:83421"/>
        <dbReference type="ChEBI" id="CHEBI:456216"/>
        <dbReference type="EC" id="2.7.11.1"/>
    </reaction>
</comment>
<evidence type="ECO:0000256" key="12">
    <source>
        <dbReference type="ARBA" id="ARBA00047899"/>
    </source>
</evidence>
<evidence type="ECO:0000256" key="1">
    <source>
        <dbReference type="ARBA" id="ARBA00001946"/>
    </source>
</evidence>
<keyword evidence="8" id="KW-0418">Kinase</keyword>
<dbReference type="PANTHER" id="PTHR24349">
    <property type="entry name" value="SERINE/THREONINE-PROTEIN KINASE"/>
    <property type="match status" value="1"/>
</dbReference>
<keyword evidence="6" id="KW-0677">Repeat</keyword>
<keyword evidence="7 14" id="KW-0547">Nucleotide-binding</keyword>
<reference evidence="18" key="1">
    <citation type="submission" date="2021-01" db="EMBL/GenBank/DDBJ databases">
        <authorList>
            <person name="Corre E."/>
            <person name="Pelletier E."/>
            <person name="Niang G."/>
            <person name="Scheremetjew M."/>
            <person name="Finn R."/>
            <person name="Kale V."/>
            <person name="Holt S."/>
            <person name="Cochrane G."/>
            <person name="Meng A."/>
            <person name="Brown T."/>
            <person name="Cohen L."/>
        </authorList>
    </citation>
    <scope>NUCLEOTIDE SEQUENCE</scope>
    <source>
        <strain evidence="18">308</strain>
    </source>
</reference>
<comment type="similarity">
    <text evidence="11">Belongs to the protein kinase superfamily. Ser/Thr protein kinase family. CDPK subfamily.</text>
</comment>
<dbReference type="InterPro" id="IPR000719">
    <property type="entry name" value="Prot_kinase_dom"/>
</dbReference>
<protein>
    <recommendedName>
        <fullName evidence="2">non-specific serine/threonine protein kinase</fullName>
        <ecNumber evidence="2">2.7.11.1</ecNumber>
    </recommendedName>
</protein>
<evidence type="ECO:0000256" key="13">
    <source>
        <dbReference type="ARBA" id="ARBA00048679"/>
    </source>
</evidence>
<name>A0A7S1C0G2_9STRA</name>